<accession>A0A0G4P2Z9</accession>
<evidence type="ECO:0000313" key="2">
    <source>
        <dbReference type="Proteomes" id="UP000053732"/>
    </source>
</evidence>
<protein>
    <submittedName>
        <fullName evidence="1">Str. FM013</fullName>
    </submittedName>
</protein>
<keyword evidence="2" id="KW-1185">Reference proteome</keyword>
<dbReference type="EMBL" id="HG793137">
    <property type="protein sequence ID" value="CRL20701.1"/>
    <property type="molecule type" value="Genomic_DNA"/>
</dbReference>
<organism evidence="1 2">
    <name type="scientific">Penicillium camemberti (strain FM 013)</name>
    <dbReference type="NCBI Taxonomy" id="1429867"/>
    <lineage>
        <taxon>Eukaryota</taxon>
        <taxon>Fungi</taxon>
        <taxon>Dikarya</taxon>
        <taxon>Ascomycota</taxon>
        <taxon>Pezizomycotina</taxon>
        <taxon>Eurotiomycetes</taxon>
        <taxon>Eurotiomycetidae</taxon>
        <taxon>Eurotiales</taxon>
        <taxon>Aspergillaceae</taxon>
        <taxon>Penicillium</taxon>
    </lineage>
</organism>
<name>A0A0G4P2Z9_PENC3</name>
<proteinExistence type="predicted"/>
<sequence>MHCSYPGFKHKGDKERVDRPRLIPTLNDEQLELLTQRRLRATTRSYLRRMSLRDAAHEMGYLEGLIDDTESSDIRVLRTLECIMANLLRRLIALRTEEEADAALERELWAHVGE</sequence>
<dbReference type="Proteomes" id="UP000053732">
    <property type="component" value="Unassembled WGS sequence"/>
</dbReference>
<dbReference type="AlphaFoldDB" id="A0A0G4P2Z9"/>
<gene>
    <name evidence="1" type="ORF">PCAMFM013_S004g000642</name>
</gene>
<evidence type="ECO:0000313" key="1">
    <source>
        <dbReference type="EMBL" id="CRL20701.1"/>
    </source>
</evidence>
<reference evidence="1 2" key="1">
    <citation type="journal article" date="2014" name="Nat. Commun.">
        <title>Multiple recent horizontal transfers of a large genomic region in cheese making fungi.</title>
        <authorList>
            <person name="Cheeseman K."/>
            <person name="Ropars J."/>
            <person name="Renault P."/>
            <person name="Dupont J."/>
            <person name="Gouzy J."/>
            <person name="Branca A."/>
            <person name="Abraham A.L."/>
            <person name="Ceppi M."/>
            <person name="Conseiller E."/>
            <person name="Debuchy R."/>
            <person name="Malagnac F."/>
            <person name="Goarin A."/>
            <person name="Silar P."/>
            <person name="Lacoste S."/>
            <person name="Sallet E."/>
            <person name="Bensimon A."/>
            <person name="Giraud T."/>
            <person name="Brygoo Y."/>
        </authorList>
    </citation>
    <scope>NUCLEOTIDE SEQUENCE [LARGE SCALE GENOMIC DNA]</scope>
    <source>
        <strain evidence="2">FM 013</strain>
    </source>
</reference>